<dbReference type="Proteomes" id="UP001501410">
    <property type="component" value="Unassembled WGS sequence"/>
</dbReference>
<evidence type="ECO:0000313" key="8">
    <source>
        <dbReference type="Proteomes" id="UP001501410"/>
    </source>
</evidence>
<evidence type="ECO:0000256" key="1">
    <source>
        <dbReference type="ARBA" id="ARBA00004141"/>
    </source>
</evidence>
<evidence type="ECO:0000256" key="3">
    <source>
        <dbReference type="ARBA" id="ARBA00022989"/>
    </source>
</evidence>
<keyword evidence="8" id="KW-1185">Reference proteome</keyword>
<dbReference type="PANTHER" id="PTHR37422:SF17">
    <property type="entry name" value="O-ANTIGEN LIGASE"/>
    <property type="match status" value="1"/>
</dbReference>
<comment type="caution">
    <text evidence="7">The sequence shown here is derived from an EMBL/GenBank/DDBJ whole genome shotgun (WGS) entry which is preliminary data.</text>
</comment>
<reference evidence="8" key="1">
    <citation type="journal article" date="2019" name="Int. J. Syst. Evol. Microbiol.">
        <title>The Global Catalogue of Microorganisms (GCM) 10K type strain sequencing project: providing services to taxonomists for standard genome sequencing and annotation.</title>
        <authorList>
            <consortium name="The Broad Institute Genomics Platform"/>
            <consortium name="The Broad Institute Genome Sequencing Center for Infectious Disease"/>
            <person name="Wu L."/>
            <person name="Ma J."/>
        </authorList>
    </citation>
    <scope>NUCLEOTIDE SEQUENCE [LARGE SCALE GENOMIC DNA]</scope>
    <source>
        <strain evidence="8">JCM 31921</strain>
    </source>
</reference>
<feature type="transmembrane region" description="Helical" evidence="5">
    <location>
        <begin position="388"/>
        <end position="413"/>
    </location>
</feature>
<protein>
    <recommendedName>
        <fullName evidence="6">O-antigen ligase-related domain-containing protein</fullName>
    </recommendedName>
</protein>
<feature type="transmembrane region" description="Helical" evidence="5">
    <location>
        <begin position="113"/>
        <end position="133"/>
    </location>
</feature>
<feature type="transmembrane region" description="Helical" evidence="5">
    <location>
        <begin position="139"/>
        <end position="159"/>
    </location>
</feature>
<feature type="transmembrane region" description="Helical" evidence="5">
    <location>
        <begin position="425"/>
        <end position="447"/>
    </location>
</feature>
<feature type="transmembrane region" description="Helical" evidence="5">
    <location>
        <begin position="453"/>
        <end position="470"/>
    </location>
</feature>
<accession>A0ABP8MXJ2</accession>
<feature type="transmembrane region" description="Helical" evidence="5">
    <location>
        <begin position="280"/>
        <end position="298"/>
    </location>
</feature>
<organism evidence="7 8">
    <name type="scientific">Rurimicrobium arvi</name>
    <dbReference type="NCBI Taxonomy" id="2049916"/>
    <lineage>
        <taxon>Bacteria</taxon>
        <taxon>Pseudomonadati</taxon>
        <taxon>Bacteroidota</taxon>
        <taxon>Chitinophagia</taxon>
        <taxon>Chitinophagales</taxon>
        <taxon>Chitinophagaceae</taxon>
        <taxon>Rurimicrobium</taxon>
    </lineage>
</organism>
<evidence type="ECO:0000313" key="7">
    <source>
        <dbReference type="EMBL" id="GAA4456582.1"/>
    </source>
</evidence>
<proteinExistence type="predicted"/>
<dbReference type="RefSeq" id="WP_344826841.1">
    <property type="nucleotide sequence ID" value="NZ_BAABEZ010000022.1"/>
</dbReference>
<comment type="subcellular location">
    <subcellularLocation>
        <location evidence="1">Membrane</location>
        <topology evidence="1">Multi-pass membrane protein</topology>
    </subcellularLocation>
</comment>
<feature type="transmembrane region" description="Helical" evidence="5">
    <location>
        <begin position="55"/>
        <end position="73"/>
    </location>
</feature>
<evidence type="ECO:0000256" key="5">
    <source>
        <dbReference type="SAM" id="Phobius"/>
    </source>
</evidence>
<dbReference type="EMBL" id="BAABEZ010000022">
    <property type="protein sequence ID" value="GAA4456582.1"/>
    <property type="molecule type" value="Genomic_DNA"/>
</dbReference>
<feature type="transmembrane region" description="Helical" evidence="5">
    <location>
        <begin position="256"/>
        <end position="273"/>
    </location>
</feature>
<sequence>MLALLDKNAKTVQLAGIVLLMLCVAVFGFSGNPLFLAVPFGLLFAFLLFFNWKTGFWILLFSVPASIQIWFLGDSLSTSVPDEPIMWLFLLLSVVLIAAKPKIIPEWFWRNGLTMIIVAQYLWLIVSVIYSHVPLLSLKFLAAKTWFLASFFLIPVFIFREKKDWIKAFWLLFIPTTILVTIVFYKHWRLGFSFELIQVAVRYLFYNHVDYSTFLSMIFPVICVAFYLSRGKGLFLRTFFLFLIAFYAAAIHFAYARAAVLAVIFSFTIMAAIRFRLVNWIMPAFYAFIIFIVSYAATNNRYIDYRPDFRNTYMHKSFKEHLIATFKGRDISSMERIYRWIGAVRMSTDEPVKGWGPNSFYFYYKPYTNTSFVTYVSRNPERSTTHNYFLLMLVEQGAPAMLLYALLVFAFFAKAQRVFHRHKDRFYKACTMAVAMVFAASFVNNFFSELIETHKIGSIFYLCISLLIVLDHKSRVSQQKEEPEATAAPPKI</sequence>
<evidence type="ECO:0000256" key="4">
    <source>
        <dbReference type="ARBA" id="ARBA00023136"/>
    </source>
</evidence>
<feature type="domain" description="O-antigen ligase-related" evidence="6">
    <location>
        <begin position="243"/>
        <end position="404"/>
    </location>
</feature>
<keyword evidence="4 5" id="KW-0472">Membrane</keyword>
<dbReference type="InterPro" id="IPR007016">
    <property type="entry name" value="O-antigen_ligase-rel_domated"/>
</dbReference>
<keyword evidence="2 5" id="KW-0812">Transmembrane</keyword>
<evidence type="ECO:0000256" key="2">
    <source>
        <dbReference type="ARBA" id="ARBA00022692"/>
    </source>
</evidence>
<dbReference type="Pfam" id="PF04932">
    <property type="entry name" value="Wzy_C"/>
    <property type="match status" value="1"/>
</dbReference>
<feature type="transmembrane region" description="Helical" evidence="5">
    <location>
        <begin position="168"/>
        <end position="188"/>
    </location>
</feature>
<feature type="transmembrane region" description="Helical" evidence="5">
    <location>
        <begin position="12"/>
        <end position="28"/>
    </location>
</feature>
<feature type="transmembrane region" description="Helical" evidence="5">
    <location>
        <begin position="234"/>
        <end position="250"/>
    </location>
</feature>
<name>A0ABP8MXJ2_9BACT</name>
<feature type="transmembrane region" description="Helical" evidence="5">
    <location>
        <begin position="85"/>
        <end position="101"/>
    </location>
</feature>
<dbReference type="PANTHER" id="PTHR37422">
    <property type="entry name" value="TEICHURONIC ACID BIOSYNTHESIS PROTEIN TUAE"/>
    <property type="match status" value="1"/>
</dbReference>
<feature type="transmembrane region" description="Helical" evidence="5">
    <location>
        <begin position="208"/>
        <end position="227"/>
    </location>
</feature>
<evidence type="ECO:0000259" key="6">
    <source>
        <dbReference type="Pfam" id="PF04932"/>
    </source>
</evidence>
<feature type="transmembrane region" description="Helical" evidence="5">
    <location>
        <begin position="34"/>
        <end position="50"/>
    </location>
</feature>
<keyword evidence="3 5" id="KW-1133">Transmembrane helix</keyword>
<dbReference type="InterPro" id="IPR051533">
    <property type="entry name" value="WaaL-like"/>
</dbReference>
<gene>
    <name evidence="7" type="ORF">GCM10023092_22030</name>
</gene>